<proteinExistence type="predicted"/>
<dbReference type="AlphaFoldDB" id="A0A9P2TCM0"/>
<keyword evidence="3" id="KW-1185">Reference proteome</keyword>
<feature type="chain" id="PRO_5040299476" description="Secreted protein" evidence="1">
    <location>
        <begin position="25"/>
        <end position="128"/>
    </location>
</feature>
<evidence type="ECO:0000256" key="1">
    <source>
        <dbReference type="SAM" id="SignalP"/>
    </source>
</evidence>
<reference evidence="2 3" key="1">
    <citation type="journal article" date="2013" name="Genome Announc.">
        <title>Draft Genome Sequence of the Lignocellulose Decomposer Thermobifida fusca Strain TM51.</title>
        <authorList>
            <person name="Toth A."/>
            <person name="Barna T."/>
            <person name="Nagy I."/>
            <person name="Horvath B."/>
            <person name="Nagy I."/>
            <person name="Tancsics A."/>
            <person name="Kriszt B."/>
            <person name="Baka E."/>
            <person name="Fekete C."/>
            <person name="Kukolya J."/>
        </authorList>
    </citation>
    <scope>NUCLEOTIDE SEQUENCE [LARGE SCALE GENOMIC DNA]</scope>
    <source>
        <strain evidence="2 3">TM51</strain>
    </source>
</reference>
<keyword evidence="1" id="KW-0732">Signal</keyword>
<gene>
    <name evidence="2" type="ORF">TM51_02270</name>
</gene>
<organism evidence="2 3">
    <name type="scientific">Thermobifida fusca TM51</name>
    <dbReference type="NCBI Taxonomy" id="1169414"/>
    <lineage>
        <taxon>Bacteria</taxon>
        <taxon>Bacillati</taxon>
        <taxon>Actinomycetota</taxon>
        <taxon>Actinomycetes</taxon>
        <taxon>Streptosporangiales</taxon>
        <taxon>Nocardiopsidaceae</taxon>
        <taxon>Thermobifida</taxon>
    </lineage>
</organism>
<feature type="signal peptide" evidence="1">
    <location>
        <begin position="1"/>
        <end position="24"/>
    </location>
</feature>
<evidence type="ECO:0000313" key="3">
    <source>
        <dbReference type="Proteomes" id="UP000014184"/>
    </source>
</evidence>
<sequence>MVTTVSRVLAVLLAVLLAFGQSLTEQQEPPPRPEPTPSTVVATAKPWPHAVVKPATNSTTIALVLAYGQRKQSAPPRDLPDGYVPFPVAVPAPGDAWRFSPRTSGPGLLPDTHVDLPWGRAPPFTALS</sequence>
<comment type="caution">
    <text evidence="2">The sequence shown here is derived from an EMBL/GenBank/DDBJ whole genome shotgun (WGS) entry which is preliminary data.</text>
</comment>
<protein>
    <recommendedName>
        <fullName evidence="4">Secreted protein</fullName>
    </recommendedName>
</protein>
<evidence type="ECO:0000313" key="2">
    <source>
        <dbReference type="EMBL" id="EOR72507.1"/>
    </source>
</evidence>
<dbReference type="Proteomes" id="UP000014184">
    <property type="component" value="Unassembled WGS sequence"/>
</dbReference>
<name>A0A9P2TCM0_THEFU</name>
<evidence type="ECO:0008006" key="4">
    <source>
        <dbReference type="Google" id="ProtNLM"/>
    </source>
</evidence>
<accession>A0A9P2TCM0</accession>
<dbReference type="EMBL" id="AOSG01000009">
    <property type="protein sequence ID" value="EOR72507.1"/>
    <property type="molecule type" value="Genomic_DNA"/>
</dbReference>